<dbReference type="SUPFAM" id="SSF52799">
    <property type="entry name" value="(Phosphotyrosine protein) phosphatases II"/>
    <property type="match status" value="1"/>
</dbReference>
<keyword evidence="3" id="KW-1185">Reference proteome</keyword>
<dbReference type="Gene3D" id="3.90.190.10">
    <property type="entry name" value="Protein tyrosine phosphatase superfamily"/>
    <property type="match status" value="1"/>
</dbReference>
<evidence type="ECO:0000313" key="2">
    <source>
        <dbReference type="EMBL" id="MEK8045942.1"/>
    </source>
</evidence>
<reference evidence="2 3" key="1">
    <citation type="submission" date="2024-04" db="EMBL/GenBank/DDBJ databases">
        <title>Novel species of the genus Ideonella isolated from streams.</title>
        <authorList>
            <person name="Lu H."/>
        </authorList>
    </citation>
    <scope>NUCLEOTIDE SEQUENCE [LARGE SCALE GENOMIC DNA]</scope>
    <source>
        <strain evidence="2 3">LYT19W</strain>
    </source>
</reference>
<comment type="caution">
    <text evidence="2">The sequence shown here is derived from an EMBL/GenBank/DDBJ whole genome shotgun (WGS) entry which is preliminary data.</text>
</comment>
<gene>
    <name evidence="2" type="ORF">AACH00_06235</name>
</gene>
<dbReference type="Proteomes" id="UP001379945">
    <property type="component" value="Unassembled WGS sequence"/>
</dbReference>
<name>A0ABU9C262_9BURK</name>
<dbReference type="RefSeq" id="WP_341398223.1">
    <property type="nucleotide sequence ID" value="NZ_JBBUTI010000004.1"/>
</dbReference>
<dbReference type="NCBIfam" id="TIGR01244">
    <property type="entry name" value="TIGR01244 family sulfur transferase"/>
    <property type="match status" value="1"/>
</dbReference>
<dbReference type="EMBL" id="JBBUTI010000004">
    <property type="protein sequence ID" value="MEK8045942.1"/>
    <property type="molecule type" value="Genomic_DNA"/>
</dbReference>
<proteinExistence type="predicted"/>
<sequence length="116" mass="12112">MSSTSLPLNPIAADVCVAPQLPPEAMAELAALGFRSVINNRPDFEGGPDQPTSAAVEAAALAAGLQYRHLPVAGGYQSPEEIAAFAQLMAELPRPVLCFCRSGARSTRLYMQAGAL</sequence>
<protein>
    <submittedName>
        <fullName evidence="2">TIGR01244 family sulfur transferase</fullName>
    </submittedName>
</protein>
<organism evidence="2 3">
    <name type="scientific">Ideonella margarita</name>
    <dbReference type="NCBI Taxonomy" id="2984191"/>
    <lineage>
        <taxon>Bacteria</taxon>
        <taxon>Pseudomonadati</taxon>
        <taxon>Pseudomonadota</taxon>
        <taxon>Betaproteobacteria</taxon>
        <taxon>Burkholderiales</taxon>
        <taxon>Sphaerotilaceae</taxon>
        <taxon>Ideonella</taxon>
    </lineage>
</organism>
<feature type="domain" description="Beta-lactamase hydrolase-like protein phosphatase-like" evidence="1">
    <location>
        <begin position="11"/>
        <end position="112"/>
    </location>
</feature>
<evidence type="ECO:0000313" key="3">
    <source>
        <dbReference type="Proteomes" id="UP001379945"/>
    </source>
</evidence>
<dbReference type="InterPro" id="IPR029021">
    <property type="entry name" value="Prot-tyrosine_phosphatase-like"/>
</dbReference>
<dbReference type="GO" id="GO:0016740">
    <property type="term" value="F:transferase activity"/>
    <property type="evidence" value="ECO:0007669"/>
    <property type="project" value="UniProtKB-KW"/>
</dbReference>
<accession>A0ABU9C262</accession>
<dbReference type="InterPro" id="IPR005939">
    <property type="entry name" value="BLH_phosphatase-like"/>
</dbReference>
<evidence type="ECO:0000259" key="1">
    <source>
        <dbReference type="Pfam" id="PF04273"/>
    </source>
</evidence>
<dbReference type="Pfam" id="PF04273">
    <property type="entry name" value="BLH_phosphatase"/>
    <property type="match status" value="1"/>
</dbReference>
<keyword evidence="2" id="KW-0808">Transferase</keyword>